<keyword evidence="5" id="KW-0051">Antiviral defense</keyword>
<evidence type="ECO:0000256" key="1">
    <source>
        <dbReference type="ARBA" id="ARBA00003088"/>
    </source>
</evidence>
<dbReference type="PANTHER" id="PTHR38007:SF1">
    <property type="entry name" value="CRISPR SYSTEM CMS PROTEIN CSM5"/>
    <property type="match status" value="1"/>
</dbReference>
<comment type="similarity">
    <text evidence="2">Belongs to the CRISPR-associated Csm5 family.</text>
</comment>
<dbReference type="GO" id="GO:0051607">
    <property type="term" value="P:defense response to virus"/>
    <property type="evidence" value="ECO:0007669"/>
    <property type="project" value="UniProtKB-KW"/>
</dbReference>
<keyword evidence="4" id="KW-0694">RNA-binding</keyword>
<proteinExistence type="inferred from homology"/>
<dbReference type="Proteomes" id="UP000243065">
    <property type="component" value="Unassembled WGS sequence"/>
</dbReference>
<gene>
    <name evidence="8" type="ORF">JGI24_01724</name>
</gene>
<sequence>MDNVKTYKVKYQILTPVHIGAGQDLSPFDYVIVNEMFHRIIVDELISSLNQEQLRKFYTFVEDGNITGLRNLIVENFNEEKFSKYKIKVFPNIADKYKRNLNNINNQLLISPFVRTTDDFKPYIPGSSIKGAIRTAIIDSIVQSKGYKPPESPGNNSWELEAMGALSQRKGKDEPKPDISKDPFRTLKVSDVFISNDVMAIGEVLNARVDEKKGRVTTVGIQMIKEVLLGQINTGKIVEFEGEIRIDEFLPSVRGVARELNKDFIIQCCNEFYNDEFKREQEFYELALDMHDIIDRMRSLFRVNQNENECVIRVGRFSGVYAVTINNFRNPHNRKWGNTRNLFEGKYPMGWVKVKFLE</sequence>
<dbReference type="InterPro" id="IPR010173">
    <property type="entry name" value="CRISPR-assoc_Csm5"/>
</dbReference>
<name>A0A656DAJ5_KRYT1</name>
<reference evidence="8 9" key="1">
    <citation type="submission" date="2015-11" db="EMBL/GenBank/DDBJ databases">
        <authorList>
            <person name="Varghese N."/>
        </authorList>
    </citation>
    <scope>NUCLEOTIDE SEQUENCE [LARGE SCALE GENOMIC DNA]</scope>
    <source>
        <strain evidence="8 9">JGI-24</strain>
    </source>
</reference>
<comment type="function">
    <text evidence="1">This subunit might be involved in maturation of a crRNA intermediate to its mature form.</text>
</comment>
<evidence type="ECO:0000259" key="7">
    <source>
        <dbReference type="Pfam" id="PF03787"/>
    </source>
</evidence>
<protein>
    <recommendedName>
        <fullName evidence="3">CRISPR system Cms protein Csm5</fullName>
    </recommendedName>
    <alternativeName>
        <fullName evidence="6">CRISPR type III A-associated protein Csm5</fullName>
    </alternativeName>
</protein>
<evidence type="ECO:0000313" key="8">
    <source>
        <dbReference type="EMBL" id="CUT05622.1"/>
    </source>
</evidence>
<dbReference type="GO" id="GO:0003723">
    <property type="term" value="F:RNA binding"/>
    <property type="evidence" value="ECO:0007669"/>
    <property type="project" value="UniProtKB-KW"/>
</dbReference>
<dbReference type="AlphaFoldDB" id="A0A656DAJ5"/>
<evidence type="ECO:0000256" key="6">
    <source>
        <dbReference type="ARBA" id="ARBA00031720"/>
    </source>
</evidence>
<keyword evidence="9" id="KW-1185">Reference proteome</keyword>
<dbReference type="Pfam" id="PF03787">
    <property type="entry name" value="RAMPs"/>
    <property type="match status" value="1"/>
</dbReference>
<organism evidence="8 9">
    <name type="scientific">Kryptobacter tengchongensis</name>
    <dbReference type="NCBI Taxonomy" id="1643429"/>
    <lineage>
        <taxon>Bacteria</taxon>
        <taxon>Pseudomonadati</taxon>
        <taxon>Candidatus Kryptoniota</taxon>
        <taxon>Candidatus Kryptobacter</taxon>
    </lineage>
</organism>
<feature type="domain" description="CRISPR type III-associated protein" evidence="7">
    <location>
        <begin position="11"/>
        <end position="152"/>
    </location>
</feature>
<evidence type="ECO:0000313" key="9">
    <source>
        <dbReference type="Proteomes" id="UP000243065"/>
    </source>
</evidence>
<dbReference type="PANTHER" id="PTHR38007">
    <property type="entry name" value="CRISPR SYSTEM CMS PROTEIN CSM5"/>
    <property type="match status" value="1"/>
</dbReference>
<accession>A0A656DAJ5</accession>
<dbReference type="NCBIfam" id="TIGR01899">
    <property type="entry name" value="cas_TM1807_csm5"/>
    <property type="match status" value="1"/>
</dbReference>
<dbReference type="OrthoDB" id="24360at2"/>
<evidence type="ECO:0000256" key="3">
    <source>
        <dbReference type="ARBA" id="ARBA00016113"/>
    </source>
</evidence>
<evidence type="ECO:0000256" key="5">
    <source>
        <dbReference type="ARBA" id="ARBA00023118"/>
    </source>
</evidence>
<evidence type="ECO:0000256" key="4">
    <source>
        <dbReference type="ARBA" id="ARBA00022884"/>
    </source>
</evidence>
<dbReference type="EMBL" id="CZVU01000129">
    <property type="protein sequence ID" value="CUT05622.1"/>
    <property type="molecule type" value="Genomic_DNA"/>
</dbReference>
<dbReference type="RefSeq" id="WP_072150967.1">
    <property type="nucleotide sequence ID" value="NZ_CZVU01000129.1"/>
</dbReference>
<dbReference type="InterPro" id="IPR005537">
    <property type="entry name" value="RAMP_III_fam"/>
</dbReference>
<evidence type="ECO:0000256" key="2">
    <source>
        <dbReference type="ARBA" id="ARBA00006680"/>
    </source>
</evidence>